<dbReference type="STRING" id="323259.Mhun_3047"/>
<dbReference type="InterPro" id="IPR008965">
    <property type="entry name" value="CBM2/CBM3_carb-bd_dom_sf"/>
</dbReference>
<accession>Q2FT68</accession>
<evidence type="ECO:0000313" key="1">
    <source>
        <dbReference type="EMBL" id="ABD42734.1"/>
    </source>
</evidence>
<evidence type="ECO:0000313" key="2">
    <source>
        <dbReference type="Proteomes" id="UP000001941"/>
    </source>
</evidence>
<dbReference type="Gene3D" id="2.60.40.680">
    <property type="match status" value="1"/>
</dbReference>
<dbReference type="EnsemblBacteria" id="ABD42734">
    <property type="protein sequence ID" value="ABD42734"/>
    <property type="gene ID" value="Mhun_3047"/>
</dbReference>
<protein>
    <submittedName>
        <fullName evidence="1">Uncharacterized protein</fullName>
    </submittedName>
</protein>
<dbReference type="RefSeq" id="WP_011449985.1">
    <property type="nucleotide sequence ID" value="NC_007796.1"/>
</dbReference>
<dbReference type="eggNOG" id="arCOG02483">
    <property type="taxonomic scope" value="Archaea"/>
</dbReference>
<name>Q2FT68_METHJ</name>
<dbReference type="eggNOG" id="arCOG06738">
    <property type="taxonomic scope" value="Archaea"/>
</dbReference>
<proteinExistence type="predicted"/>
<sequence>MKISPVCIILIIMIGFVISGVEGATVSIQPATLSPGNTGTVDILLDSASTGISGYQMTVQSDNAAVAVVTGATFPSWAALSEAVPGDGGSYALRAIDLNSGVEAGATQVTLATLSVQAAGSGTAQITIQNLQIDDDAGNPLQAEAKSGTVTVSGGAPPTEPSTQEIPVTLQTGWNLISIPMQPAAGFEYADIFKDVQSAGHSILTYDPSAGWITIGKGDRLIPMTGYWIYTTSPVTIPLTAQGSPTGPKNLNAGWNLAGISGTSTQSAETALSGISSWSYVVSYDAGRQQYRDAGIKGGQNQIMLTPGEGFWIYLDAPGTLSPGT</sequence>
<keyword evidence="2" id="KW-1185">Reference proteome</keyword>
<dbReference type="AlphaFoldDB" id="Q2FT68"/>
<dbReference type="InParanoid" id="Q2FT68"/>
<dbReference type="KEGG" id="mhu:Mhun_3047"/>
<dbReference type="HOGENOM" id="CLU_854213_0_0_2"/>
<organism evidence="1 2">
    <name type="scientific">Methanospirillum hungatei JF-1 (strain ATCC 27890 / DSM 864 / NBRC 100397 / JF-1)</name>
    <dbReference type="NCBI Taxonomy" id="323259"/>
    <lineage>
        <taxon>Archaea</taxon>
        <taxon>Methanobacteriati</taxon>
        <taxon>Methanobacteriota</taxon>
        <taxon>Stenosarchaea group</taxon>
        <taxon>Methanomicrobia</taxon>
        <taxon>Methanomicrobiales</taxon>
        <taxon>Methanospirillaceae</taxon>
        <taxon>Methanospirillum</taxon>
    </lineage>
</organism>
<gene>
    <name evidence="1" type="ordered locus">Mhun_3047</name>
</gene>
<reference evidence="2" key="1">
    <citation type="journal article" date="2016" name="Stand. Genomic Sci.">
        <title>Complete genome sequence of Methanospirillum hungatei type strain JF1.</title>
        <authorList>
            <person name="Gunsalus R.P."/>
            <person name="Cook L.E."/>
            <person name="Crable B."/>
            <person name="Rohlin L."/>
            <person name="McDonald E."/>
            <person name="Mouttaki H."/>
            <person name="Sieber J.R."/>
            <person name="Poweleit N."/>
            <person name="Zhou H."/>
            <person name="Lapidus A.L."/>
            <person name="Daligault H.E."/>
            <person name="Land M."/>
            <person name="Gilna P."/>
            <person name="Ivanova N."/>
            <person name="Kyrpides N."/>
            <person name="Culley D.E."/>
            <person name="McInerney M.J."/>
        </authorList>
    </citation>
    <scope>NUCLEOTIDE SEQUENCE [LARGE SCALE GENOMIC DNA]</scope>
    <source>
        <strain evidence="2">ATCC 27890 / DSM 864 / NBRC 100397 / JF-1</strain>
    </source>
</reference>
<dbReference type="Proteomes" id="UP000001941">
    <property type="component" value="Chromosome"/>
</dbReference>
<dbReference type="OrthoDB" id="112445at2157"/>
<dbReference type="SUPFAM" id="SSF49384">
    <property type="entry name" value="Carbohydrate-binding domain"/>
    <property type="match status" value="1"/>
</dbReference>
<dbReference type="GO" id="GO:0030246">
    <property type="term" value="F:carbohydrate binding"/>
    <property type="evidence" value="ECO:0007669"/>
    <property type="project" value="InterPro"/>
</dbReference>
<dbReference type="EMBL" id="CP000254">
    <property type="protein sequence ID" value="ABD42734.1"/>
    <property type="molecule type" value="Genomic_DNA"/>
</dbReference>
<dbReference type="GeneID" id="3923455"/>